<dbReference type="Gene3D" id="3.40.1410.10">
    <property type="entry name" value="Chorismate lyase-like"/>
    <property type="match status" value="1"/>
</dbReference>
<gene>
    <name evidence="3" type="ORF">KDK95_14975</name>
</gene>
<dbReference type="Proteomes" id="UP000676325">
    <property type="component" value="Unassembled WGS sequence"/>
</dbReference>
<dbReference type="PANTHER" id="PTHR44846">
    <property type="entry name" value="MANNOSYL-D-GLYCERATE TRANSPORT/METABOLISM SYSTEM REPRESSOR MNGR-RELATED"/>
    <property type="match status" value="1"/>
</dbReference>
<keyword evidence="4" id="KW-1185">Reference proteome</keyword>
<dbReference type="PANTHER" id="PTHR44846:SF17">
    <property type="entry name" value="GNTR-FAMILY TRANSCRIPTIONAL REGULATOR"/>
    <property type="match status" value="1"/>
</dbReference>
<protein>
    <submittedName>
        <fullName evidence="3">UTRA domain-containing protein</fullName>
    </submittedName>
</protein>
<evidence type="ECO:0000313" key="3">
    <source>
        <dbReference type="EMBL" id="MBR7827619.1"/>
    </source>
</evidence>
<dbReference type="InterPro" id="IPR028978">
    <property type="entry name" value="Chorismate_lyase_/UTRA_dom_sf"/>
</dbReference>
<comment type="caution">
    <text evidence="3">The sequence shown here is derived from an EMBL/GenBank/DDBJ whole genome shotgun (WGS) entry which is preliminary data.</text>
</comment>
<evidence type="ECO:0000313" key="4">
    <source>
        <dbReference type="Proteomes" id="UP000676325"/>
    </source>
</evidence>
<dbReference type="InterPro" id="IPR011663">
    <property type="entry name" value="UTRA"/>
</dbReference>
<feature type="compositionally biased region" description="Polar residues" evidence="1">
    <location>
        <begin position="1"/>
        <end position="12"/>
    </location>
</feature>
<feature type="region of interest" description="Disordered" evidence="1">
    <location>
        <begin position="1"/>
        <end position="26"/>
    </location>
</feature>
<dbReference type="InterPro" id="IPR050679">
    <property type="entry name" value="Bact_HTH_transcr_reg"/>
</dbReference>
<dbReference type="EMBL" id="JAGSOH010000038">
    <property type="protein sequence ID" value="MBR7827619.1"/>
    <property type="molecule type" value="Genomic_DNA"/>
</dbReference>
<dbReference type="RefSeq" id="WP_212518760.1">
    <property type="nucleotide sequence ID" value="NZ_JAGSOH010000038.1"/>
</dbReference>
<dbReference type="SMART" id="SM00866">
    <property type="entry name" value="UTRA"/>
    <property type="match status" value="1"/>
</dbReference>
<feature type="domain" description="UbiC transcription regulator-associated" evidence="2">
    <location>
        <begin position="29"/>
        <end position="167"/>
    </location>
</feature>
<reference evidence="3" key="1">
    <citation type="submission" date="2021-04" db="EMBL/GenBank/DDBJ databases">
        <title>Genome based classification of Actinospica acidithermotolerans sp. nov., an actinobacterium isolated from an Indonesian hot spring.</title>
        <authorList>
            <person name="Kusuma A.B."/>
            <person name="Putra K.E."/>
            <person name="Nafisah S."/>
            <person name="Loh J."/>
            <person name="Nouioui I."/>
            <person name="Goodfellow M."/>
        </authorList>
    </citation>
    <scope>NUCLEOTIDE SEQUENCE</scope>
    <source>
        <strain evidence="3">MGRD01-02</strain>
    </source>
</reference>
<name>A0A941EEJ9_9ACTN</name>
<dbReference type="AlphaFoldDB" id="A0A941EEJ9"/>
<accession>A0A941EEJ9</accession>
<proteinExistence type="predicted"/>
<evidence type="ECO:0000256" key="1">
    <source>
        <dbReference type="SAM" id="MobiDB-lite"/>
    </source>
</evidence>
<sequence length="188" mass="20007">MSEWVSSSQSYLSPRDAASPDPWQREAADAGRVGAHRLILVGMKVPPARVSGLLGVAEGAAAVLRRRLVTLDGVPVEVSDSWYPAAIAEGTPLAADRPIKGGAVRALAELGYVAARHVEEVAVVDTPAEFRDVLVDSPVIELVRTSYSAGGVPFEAAVMLMSRDMAPDVPRRLRYEFRSPTPPPPGQA</sequence>
<organism evidence="3 4">
    <name type="scientific">Actinospica acidithermotolerans</name>
    <dbReference type="NCBI Taxonomy" id="2828514"/>
    <lineage>
        <taxon>Bacteria</taxon>
        <taxon>Bacillati</taxon>
        <taxon>Actinomycetota</taxon>
        <taxon>Actinomycetes</taxon>
        <taxon>Catenulisporales</taxon>
        <taxon>Actinospicaceae</taxon>
        <taxon>Actinospica</taxon>
    </lineage>
</organism>
<dbReference type="GO" id="GO:0003677">
    <property type="term" value="F:DNA binding"/>
    <property type="evidence" value="ECO:0007669"/>
    <property type="project" value="InterPro"/>
</dbReference>
<evidence type="ECO:0000259" key="2">
    <source>
        <dbReference type="SMART" id="SM00866"/>
    </source>
</evidence>
<dbReference type="GO" id="GO:0045892">
    <property type="term" value="P:negative regulation of DNA-templated transcription"/>
    <property type="evidence" value="ECO:0007669"/>
    <property type="project" value="TreeGrafter"/>
</dbReference>
<dbReference type="SUPFAM" id="SSF64288">
    <property type="entry name" value="Chorismate lyase-like"/>
    <property type="match status" value="1"/>
</dbReference>
<dbReference type="Pfam" id="PF07702">
    <property type="entry name" value="UTRA"/>
    <property type="match status" value="1"/>
</dbReference>